<dbReference type="InterPro" id="IPR001764">
    <property type="entry name" value="Glyco_hydro_3_N"/>
</dbReference>
<dbReference type="PRINTS" id="PR00133">
    <property type="entry name" value="GLHYDRLASE3"/>
</dbReference>
<reference evidence="20 21" key="1">
    <citation type="journal article" date="2018" name="Front. Microbiol.">
        <title>Genome-Wide Analysis of Corynespora cassiicola Leaf Fall Disease Putative Effectors.</title>
        <authorList>
            <person name="Lopez D."/>
            <person name="Ribeiro S."/>
            <person name="Label P."/>
            <person name="Fumanal B."/>
            <person name="Venisse J.S."/>
            <person name="Kohler A."/>
            <person name="de Oliveira R.R."/>
            <person name="Labutti K."/>
            <person name="Lipzen A."/>
            <person name="Lail K."/>
            <person name="Bauer D."/>
            <person name="Ohm R.A."/>
            <person name="Barry K.W."/>
            <person name="Spatafora J."/>
            <person name="Grigoriev I.V."/>
            <person name="Martin F.M."/>
            <person name="Pujade-Renaud V."/>
        </authorList>
    </citation>
    <scope>NUCLEOTIDE SEQUENCE [LARGE SCALE GENOMIC DNA]</scope>
    <source>
        <strain evidence="20 21">Philippines</strain>
    </source>
</reference>
<dbReference type="FunFam" id="3.20.20.300:FF:000002">
    <property type="entry name" value="Probable beta-glucosidase"/>
    <property type="match status" value="1"/>
</dbReference>
<dbReference type="InterPro" id="IPR036881">
    <property type="entry name" value="Glyco_hydro_3_C_sf"/>
</dbReference>
<evidence type="ECO:0000256" key="6">
    <source>
        <dbReference type="ARBA" id="ARBA00022525"/>
    </source>
</evidence>
<comment type="subcellular location">
    <subcellularLocation>
        <location evidence="2">Secreted</location>
    </subcellularLocation>
</comment>
<dbReference type="PANTHER" id="PTHR42715">
    <property type="entry name" value="BETA-GLUCOSIDASE"/>
    <property type="match status" value="1"/>
</dbReference>
<evidence type="ECO:0000256" key="2">
    <source>
        <dbReference type="ARBA" id="ARBA00004613"/>
    </source>
</evidence>
<dbReference type="EMBL" id="KZ678135">
    <property type="protein sequence ID" value="PSN67071.1"/>
    <property type="molecule type" value="Genomic_DNA"/>
</dbReference>
<organism evidence="20 21">
    <name type="scientific">Corynespora cassiicola Philippines</name>
    <dbReference type="NCBI Taxonomy" id="1448308"/>
    <lineage>
        <taxon>Eukaryota</taxon>
        <taxon>Fungi</taxon>
        <taxon>Dikarya</taxon>
        <taxon>Ascomycota</taxon>
        <taxon>Pezizomycotina</taxon>
        <taxon>Dothideomycetes</taxon>
        <taxon>Pleosporomycetidae</taxon>
        <taxon>Pleosporales</taxon>
        <taxon>Corynesporascaceae</taxon>
        <taxon>Corynespora</taxon>
    </lineage>
</organism>
<name>A0A2T2NNR2_CORCC</name>
<evidence type="ECO:0000256" key="14">
    <source>
        <dbReference type="ARBA" id="ARBA00039579"/>
    </source>
</evidence>
<dbReference type="Gene3D" id="3.40.50.1700">
    <property type="entry name" value="Glycoside hydrolase family 3 C-terminal domain"/>
    <property type="match status" value="1"/>
</dbReference>
<keyword evidence="10" id="KW-0119">Carbohydrate metabolism</keyword>
<dbReference type="InterPro" id="IPR002772">
    <property type="entry name" value="Glyco_hydro_3_C"/>
</dbReference>
<dbReference type="EC" id="3.2.1.21" evidence="5"/>
<comment type="pathway">
    <text evidence="3">Glycan metabolism; cellulose degradation.</text>
</comment>
<dbReference type="SMART" id="SM01217">
    <property type="entry name" value="Fn3_like"/>
    <property type="match status" value="1"/>
</dbReference>
<dbReference type="AlphaFoldDB" id="A0A2T2NNR2"/>
<keyword evidence="8" id="KW-0378">Hydrolase</keyword>
<comment type="catalytic activity">
    <reaction evidence="1">
        <text>Hydrolysis of terminal, non-reducing beta-D-glucosyl residues with release of beta-D-glucose.</text>
        <dbReference type="EC" id="3.2.1.21"/>
    </reaction>
</comment>
<evidence type="ECO:0000256" key="7">
    <source>
        <dbReference type="ARBA" id="ARBA00022729"/>
    </source>
</evidence>
<dbReference type="SUPFAM" id="SSF52279">
    <property type="entry name" value="Beta-D-glucan exohydrolase, C-terminal domain"/>
    <property type="match status" value="1"/>
</dbReference>
<evidence type="ECO:0000313" key="20">
    <source>
        <dbReference type="EMBL" id="PSN67071.1"/>
    </source>
</evidence>
<feature type="non-terminal residue" evidence="20">
    <location>
        <position position="789"/>
    </location>
</feature>
<dbReference type="GO" id="GO:0009251">
    <property type="term" value="P:glucan catabolic process"/>
    <property type="evidence" value="ECO:0007669"/>
    <property type="project" value="TreeGrafter"/>
</dbReference>
<evidence type="ECO:0000256" key="5">
    <source>
        <dbReference type="ARBA" id="ARBA00012744"/>
    </source>
</evidence>
<evidence type="ECO:0000256" key="4">
    <source>
        <dbReference type="ARBA" id="ARBA00005336"/>
    </source>
</evidence>
<dbReference type="InterPro" id="IPR026891">
    <property type="entry name" value="Fn3-like"/>
</dbReference>
<feature type="chain" id="PRO_5015684701" description="Probable beta-glucosidase G" evidence="18">
    <location>
        <begin position="17"/>
        <end position="789"/>
    </location>
</feature>
<evidence type="ECO:0000256" key="3">
    <source>
        <dbReference type="ARBA" id="ARBA00004987"/>
    </source>
</evidence>
<dbReference type="Pfam" id="PF01915">
    <property type="entry name" value="Glyco_hydro_3_C"/>
    <property type="match status" value="1"/>
</dbReference>
<protein>
    <recommendedName>
        <fullName evidence="14">Probable beta-glucosidase G</fullName>
        <ecNumber evidence="5">3.2.1.21</ecNumber>
    </recommendedName>
    <alternativeName>
        <fullName evidence="15">Beta-D-glucoside glucohydrolase G</fullName>
    </alternativeName>
    <alternativeName>
        <fullName evidence="16">Cellobiase G</fullName>
    </alternativeName>
    <alternativeName>
        <fullName evidence="17">Gentiobiase G</fullName>
    </alternativeName>
</protein>
<dbReference type="PANTHER" id="PTHR42715:SF12">
    <property type="entry name" value="BETA-GLUCOSIDASE G-RELATED"/>
    <property type="match status" value="1"/>
</dbReference>
<gene>
    <name evidence="20" type="ORF">BS50DRAFT_524655</name>
</gene>
<evidence type="ECO:0000313" key="21">
    <source>
        <dbReference type="Proteomes" id="UP000240883"/>
    </source>
</evidence>
<dbReference type="OrthoDB" id="416222at2759"/>
<dbReference type="SUPFAM" id="SSF51445">
    <property type="entry name" value="(Trans)glycosidases"/>
    <property type="match status" value="1"/>
</dbReference>
<feature type="signal peptide" evidence="18">
    <location>
        <begin position="1"/>
        <end position="16"/>
    </location>
</feature>
<dbReference type="GO" id="GO:0008422">
    <property type="term" value="F:beta-glucosidase activity"/>
    <property type="evidence" value="ECO:0007669"/>
    <property type="project" value="UniProtKB-EC"/>
</dbReference>
<evidence type="ECO:0000256" key="9">
    <source>
        <dbReference type="ARBA" id="ARBA00023180"/>
    </source>
</evidence>
<dbReference type="STRING" id="1448308.A0A2T2NNR2"/>
<evidence type="ECO:0000256" key="15">
    <source>
        <dbReference type="ARBA" id="ARBA00041276"/>
    </source>
</evidence>
<dbReference type="Gene3D" id="2.60.40.10">
    <property type="entry name" value="Immunoglobulins"/>
    <property type="match status" value="1"/>
</dbReference>
<dbReference type="InterPro" id="IPR013783">
    <property type="entry name" value="Ig-like_fold"/>
</dbReference>
<evidence type="ECO:0000256" key="17">
    <source>
        <dbReference type="ARBA" id="ARBA00041808"/>
    </source>
</evidence>
<accession>A0A2T2NNR2</accession>
<proteinExistence type="inferred from homology"/>
<evidence type="ECO:0000256" key="16">
    <source>
        <dbReference type="ARBA" id="ARBA00041601"/>
    </source>
</evidence>
<keyword evidence="12" id="KW-0624">Polysaccharide degradation</keyword>
<evidence type="ECO:0000256" key="1">
    <source>
        <dbReference type="ARBA" id="ARBA00000448"/>
    </source>
</evidence>
<evidence type="ECO:0000256" key="13">
    <source>
        <dbReference type="ARBA" id="ARBA00024983"/>
    </source>
</evidence>
<keyword evidence="21" id="KW-1185">Reference proteome</keyword>
<comment type="function">
    <text evidence="13">Beta-glucosidases are one of a number of cellulolytic enzymes involved in the degradation of cellulosic biomass. Catalyzes the last step releasing glucose from the inhibitory cellobiose.</text>
</comment>
<sequence>MHIFGWILSLVTLTSQRSIGPVRQRDDGSASESAWDAALSRATALVAQLNITEKINMATGGFEHGSCIGNIASVERLGFRGLCMQDGPSGVGRADLVSVFPAGLTVAATWDRDLIYQRGLAIGAEFREKGANVMLGPTTGPMGRHPLGGRNWEGFGPDPYLAGIGMAETIRGVQEVGVQTCSKHYIGNEQETQRSITSVNGSVVEAISSNIDDRTLHELYLWPFAEAVKAGTTSLMCSYNRVNGTYACENSVLLNAILKEELGFRGYVVSDWFATHSTATSANSGLDLEMPGGMPNTGIEGPAAGPFYGGVLLAAVSNGTVTEQRLDDMATRVLTPYFLLNQDISFPTVDPSGAGVFAAEQYGLPRLNEIPGAGSLLGGEINIVEGRDVRGDHATIIRKIGAAGTVLLKNLNSALPLQNPKYVAVFGNDAAPLIDDHPSHSSEGYDIGTLYGGGGSGAIRAENPVAPLDAIKERSRQDGFRVKTIANNTILAQGEFQAVFPWPDVCLVFLKSYASEGRDRPSIELDYNSTAVVNSVASWCNNTVVVTHSGGVNTLPFARHENVTAILAAHYPGDQSGHSIVDVLWGDYAPSGRLPYTIPETEDDYGFPIFNSSTNDADPRGWQADFTEGQLIDYKKFDAKNITPLYEFGFGLSYTTFDLTGSLAFDVVQEKISATPDPTRSIQIGGHPDLWEDVVQVSITISNIGTRAGKAVPQLYISFPPSGVPEGTPVKSLRGFESVLLEPAQTQTVTFRLKRRDVSYWDVITQNWTIPLGEFTFYAGFSSRDLKAQ</sequence>
<evidence type="ECO:0000259" key="19">
    <source>
        <dbReference type="SMART" id="SM01217"/>
    </source>
</evidence>
<dbReference type="Gene3D" id="3.20.20.300">
    <property type="entry name" value="Glycoside hydrolase, family 3, N-terminal domain"/>
    <property type="match status" value="1"/>
</dbReference>
<dbReference type="InterPro" id="IPR050288">
    <property type="entry name" value="Cellulose_deg_GH3"/>
</dbReference>
<dbReference type="GO" id="GO:0005576">
    <property type="term" value="C:extracellular region"/>
    <property type="evidence" value="ECO:0007669"/>
    <property type="project" value="UniProtKB-SubCell"/>
</dbReference>
<evidence type="ECO:0000256" key="11">
    <source>
        <dbReference type="ARBA" id="ARBA00023295"/>
    </source>
</evidence>
<evidence type="ECO:0000256" key="12">
    <source>
        <dbReference type="ARBA" id="ARBA00023326"/>
    </source>
</evidence>
<keyword evidence="11" id="KW-0326">Glycosidase</keyword>
<evidence type="ECO:0000256" key="18">
    <source>
        <dbReference type="SAM" id="SignalP"/>
    </source>
</evidence>
<dbReference type="InterPro" id="IPR036962">
    <property type="entry name" value="Glyco_hydro_3_N_sf"/>
</dbReference>
<evidence type="ECO:0000256" key="8">
    <source>
        <dbReference type="ARBA" id="ARBA00022801"/>
    </source>
</evidence>
<dbReference type="Pfam" id="PF00933">
    <property type="entry name" value="Glyco_hydro_3"/>
    <property type="match status" value="1"/>
</dbReference>
<dbReference type="Pfam" id="PF14310">
    <property type="entry name" value="Fn3-like"/>
    <property type="match status" value="1"/>
</dbReference>
<dbReference type="Proteomes" id="UP000240883">
    <property type="component" value="Unassembled WGS sequence"/>
</dbReference>
<evidence type="ECO:0000256" key="10">
    <source>
        <dbReference type="ARBA" id="ARBA00023277"/>
    </source>
</evidence>
<keyword evidence="6" id="KW-0964">Secreted</keyword>
<keyword evidence="7 18" id="KW-0732">Signal</keyword>
<feature type="domain" description="Fibronectin type III-like" evidence="19">
    <location>
        <begin position="711"/>
        <end position="783"/>
    </location>
</feature>
<comment type="similarity">
    <text evidence="4">Belongs to the glycosyl hydrolase 3 family.</text>
</comment>
<dbReference type="InterPro" id="IPR017853">
    <property type="entry name" value="GH"/>
</dbReference>
<keyword evidence="9" id="KW-0325">Glycoprotein</keyword>